<name>C3L3Y2_AMOA5</name>
<dbReference type="EMBL" id="CP001102">
    <property type="protein sequence ID" value="ACP21023.1"/>
    <property type="molecule type" value="Genomic_DNA"/>
</dbReference>
<dbReference type="KEGG" id="aas:Aasi_1746"/>
<dbReference type="HOGENOM" id="CLU_1307993_0_0_10"/>
<dbReference type="RefSeq" id="WP_012473028.1">
    <property type="nucleotide sequence ID" value="NC_010830.1"/>
</dbReference>
<gene>
    <name evidence="1" type="ordered locus">Aasi_1746</name>
</gene>
<dbReference type="STRING" id="452471.Aasi_1746"/>
<accession>C3L3Y2</accession>
<dbReference type="AlphaFoldDB" id="C3L3Y2"/>
<evidence type="ECO:0000313" key="2">
    <source>
        <dbReference type="Proteomes" id="UP000001227"/>
    </source>
</evidence>
<proteinExistence type="predicted"/>
<sequence length="210" mass="24986">MKWRLLKIFIGLEFFFELFQFNPIVPFLQQSLKKDCLLCKNCLRVGHRTSECYSCYVCGRNHKTFSCRPRKPHRPNKPKVWRDSELGVVVKSTYTYKNIYPTLVRKYEKAVEVYNAQLARKANYFVELSKLGMTTKKNFQYEDDGKVMDVRIDVNEDLRDFKKQYKVERKKEIEEDKERYELMNYKEKDFYVPCCSKCGECIGGGCDGHP</sequence>
<keyword evidence="2" id="KW-1185">Reference proteome</keyword>
<organism evidence="1 2">
    <name type="scientific">Amoebophilus asiaticus (strain 5a2)</name>
    <dbReference type="NCBI Taxonomy" id="452471"/>
    <lineage>
        <taxon>Bacteria</taxon>
        <taxon>Pseudomonadati</taxon>
        <taxon>Bacteroidota</taxon>
        <taxon>Cytophagia</taxon>
        <taxon>Cytophagales</taxon>
        <taxon>Amoebophilaceae</taxon>
        <taxon>Candidatus Amoebophilus</taxon>
    </lineage>
</organism>
<dbReference type="Proteomes" id="UP000001227">
    <property type="component" value="Chromosome"/>
</dbReference>
<protein>
    <submittedName>
        <fullName evidence="1">Uncharacterized protein</fullName>
    </submittedName>
</protein>
<evidence type="ECO:0000313" key="1">
    <source>
        <dbReference type="EMBL" id="ACP21023.1"/>
    </source>
</evidence>
<reference evidence="1 2" key="1">
    <citation type="journal article" date="2010" name="J. Bacteriol.">
        <title>The genome of the amoeba symbiont 'Candidatus Amoebophilus asiaticus' reveals common mechanisms for host cell interaction among amoeba-associated bacteria.</title>
        <authorList>
            <person name="Schmitz-Esser S."/>
            <person name="Tischler P."/>
            <person name="Arnold R."/>
            <person name="Montanaro J."/>
            <person name="Wagner M."/>
            <person name="Rattei T."/>
            <person name="Horn M."/>
        </authorList>
    </citation>
    <scope>NUCLEOTIDE SEQUENCE [LARGE SCALE GENOMIC DNA]</scope>
    <source>
        <strain evidence="1 2">5a2</strain>
    </source>
</reference>